<evidence type="ECO:0000313" key="2">
    <source>
        <dbReference type="EMBL" id="TKA46662.1"/>
    </source>
</evidence>
<dbReference type="AlphaFoldDB" id="A0A4U0VDF2"/>
<accession>A0A4U0VDF2</accession>
<dbReference type="Proteomes" id="UP001175353">
    <property type="component" value="Unassembled WGS sequence"/>
</dbReference>
<protein>
    <submittedName>
        <fullName evidence="2">Uncharacterized protein</fullName>
    </submittedName>
</protein>
<proteinExistence type="predicted"/>
<reference evidence="2 3" key="1">
    <citation type="submission" date="2017-03" db="EMBL/GenBank/DDBJ databases">
        <title>Genomes of endolithic fungi from Antarctica.</title>
        <authorList>
            <person name="Coleine C."/>
            <person name="Masonjones S."/>
            <person name="Stajich J.E."/>
        </authorList>
    </citation>
    <scope>NUCLEOTIDE SEQUENCE [LARGE SCALE GENOMIC DNA]</scope>
    <source>
        <strain evidence="2 3">CCFEE 5311</strain>
    </source>
</reference>
<dbReference type="EMBL" id="JAUJLE010000082">
    <property type="protein sequence ID" value="KAK0987646.1"/>
    <property type="molecule type" value="Genomic_DNA"/>
</dbReference>
<gene>
    <name evidence="2" type="ORF">B0A54_02495</name>
    <name evidence="1" type="ORF">LTR91_009768</name>
</gene>
<evidence type="ECO:0000313" key="3">
    <source>
        <dbReference type="Proteomes" id="UP000310066"/>
    </source>
</evidence>
<name>A0A4U0VDF2_9PEZI</name>
<evidence type="ECO:0000313" key="1">
    <source>
        <dbReference type="EMBL" id="KAK0987646.1"/>
    </source>
</evidence>
<organism evidence="2 3">
    <name type="scientific">Friedmanniomyces endolithicus</name>
    <dbReference type="NCBI Taxonomy" id="329885"/>
    <lineage>
        <taxon>Eukaryota</taxon>
        <taxon>Fungi</taxon>
        <taxon>Dikarya</taxon>
        <taxon>Ascomycota</taxon>
        <taxon>Pezizomycotina</taxon>
        <taxon>Dothideomycetes</taxon>
        <taxon>Dothideomycetidae</taxon>
        <taxon>Mycosphaerellales</taxon>
        <taxon>Teratosphaeriaceae</taxon>
        <taxon>Friedmanniomyces</taxon>
    </lineage>
</organism>
<evidence type="ECO:0000313" key="4">
    <source>
        <dbReference type="Proteomes" id="UP001175353"/>
    </source>
</evidence>
<dbReference type="EMBL" id="NAJP01000008">
    <property type="protein sequence ID" value="TKA46662.1"/>
    <property type="molecule type" value="Genomic_DNA"/>
</dbReference>
<sequence length="90" mass="10085">MSAWTKVVDTILTSKYNKVPSTNQPIPQYERSLLTLSPPVQPFPVTLLPSAIGYYLGMKQGERQAQVLNEIRALAENDIKTVERIADSPR</sequence>
<keyword evidence="4" id="KW-1185">Reference proteome</keyword>
<dbReference type="OrthoDB" id="3637273at2759"/>
<reference evidence="1" key="2">
    <citation type="submission" date="2023-06" db="EMBL/GenBank/DDBJ databases">
        <title>Black Yeasts Isolated from many extreme environments.</title>
        <authorList>
            <person name="Coleine C."/>
            <person name="Stajich J.E."/>
            <person name="Selbmann L."/>
        </authorList>
    </citation>
    <scope>NUCLEOTIDE SEQUENCE</scope>
    <source>
        <strain evidence="1">CCFEE 5200</strain>
    </source>
</reference>
<dbReference type="Proteomes" id="UP000310066">
    <property type="component" value="Unassembled WGS sequence"/>
</dbReference>
<comment type="caution">
    <text evidence="2">The sequence shown here is derived from an EMBL/GenBank/DDBJ whole genome shotgun (WGS) entry which is preliminary data.</text>
</comment>